<keyword evidence="3" id="KW-1185">Reference proteome</keyword>
<protein>
    <submittedName>
        <fullName evidence="2">Uncharacterized protein</fullName>
    </submittedName>
</protein>
<feature type="signal peptide" evidence="1">
    <location>
        <begin position="1"/>
        <end position="17"/>
    </location>
</feature>
<dbReference type="HOGENOM" id="CLU_118195_0_0_1"/>
<evidence type="ECO:0000313" key="2">
    <source>
        <dbReference type="EMBL" id="KIJ62297.1"/>
    </source>
</evidence>
<proteinExistence type="predicted"/>
<name>A0A0C9WDA0_9AGAM</name>
<evidence type="ECO:0000256" key="1">
    <source>
        <dbReference type="SAM" id="SignalP"/>
    </source>
</evidence>
<accession>A0A0C9WDA0</accession>
<organism evidence="2 3">
    <name type="scientific">Hydnomerulius pinastri MD-312</name>
    <dbReference type="NCBI Taxonomy" id="994086"/>
    <lineage>
        <taxon>Eukaryota</taxon>
        <taxon>Fungi</taxon>
        <taxon>Dikarya</taxon>
        <taxon>Basidiomycota</taxon>
        <taxon>Agaricomycotina</taxon>
        <taxon>Agaricomycetes</taxon>
        <taxon>Agaricomycetidae</taxon>
        <taxon>Boletales</taxon>
        <taxon>Boletales incertae sedis</taxon>
        <taxon>Leucogyrophana</taxon>
    </lineage>
</organism>
<dbReference type="Proteomes" id="UP000053820">
    <property type="component" value="Unassembled WGS sequence"/>
</dbReference>
<evidence type="ECO:0000313" key="3">
    <source>
        <dbReference type="Proteomes" id="UP000053820"/>
    </source>
</evidence>
<keyword evidence="1" id="KW-0732">Signal</keyword>
<sequence length="179" mass="19134">MRFTALLITTAISIASASLREACGDGKIINTSTISFEGGDITVTETECPGFTSGVPEERSEVGKRNVPQCNILCRSTGAQPLIGSCNKLTDALESHYPNKFTVNPNTMVTFTYSSCAYGYANLDTTPYDVCYLNFGYNGAITASQCFGNWPATTATAGGYCLSPETASNKWAIEVFNPI</sequence>
<dbReference type="AlphaFoldDB" id="A0A0C9WDA0"/>
<dbReference type="EMBL" id="KN839856">
    <property type="protein sequence ID" value="KIJ62297.1"/>
    <property type="molecule type" value="Genomic_DNA"/>
</dbReference>
<feature type="chain" id="PRO_5002215958" evidence="1">
    <location>
        <begin position="18"/>
        <end position="179"/>
    </location>
</feature>
<reference evidence="2 3" key="1">
    <citation type="submission" date="2014-04" db="EMBL/GenBank/DDBJ databases">
        <title>Evolutionary Origins and Diversification of the Mycorrhizal Mutualists.</title>
        <authorList>
            <consortium name="DOE Joint Genome Institute"/>
            <consortium name="Mycorrhizal Genomics Consortium"/>
            <person name="Kohler A."/>
            <person name="Kuo A."/>
            <person name="Nagy L.G."/>
            <person name="Floudas D."/>
            <person name="Copeland A."/>
            <person name="Barry K.W."/>
            <person name="Cichocki N."/>
            <person name="Veneault-Fourrey C."/>
            <person name="LaButti K."/>
            <person name="Lindquist E.A."/>
            <person name="Lipzen A."/>
            <person name="Lundell T."/>
            <person name="Morin E."/>
            <person name="Murat C."/>
            <person name="Riley R."/>
            <person name="Ohm R."/>
            <person name="Sun H."/>
            <person name="Tunlid A."/>
            <person name="Henrissat B."/>
            <person name="Grigoriev I.V."/>
            <person name="Hibbett D.S."/>
            <person name="Martin F."/>
        </authorList>
    </citation>
    <scope>NUCLEOTIDE SEQUENCE [LARGE SCALE GENOMIC DNA]</scope>
    <source>
        <strain evidence="2 3">MD-312</strain>
    </source>
</reference>
<dbReference type="OrthoDB" id="3174532at2759"/>
<gene>
    <name evidence="2" type="ORF">HYDPIDRAFT_169209</name>
</gene>